<dbReference type="Proteomes" id="UP000196649">
    <property type="component" value="Unassembled WGS sequence"/>
</dbReference>
<sequence>MTRLADALNNKTENYIFPFLWLHGEDKKTLLGNIHKIYDSGVKAFCLESRPHPDFLGDRWWQDLDIILNEAKSLGMKVWILDDSHFPTGFANGKVKNDLPQYLKKYLYIKQLDFRGPQQDATIILKYLRPDRRFQPADPNVQQPEKILKVIAAKKIGNDKVDANSLVDITDSLKDGLLNWNVPDGEWRIFTLIETIHGGEKETEGYLNPLVSDATKVLLNEVYKPHYEHYKEMFGNVIAGFFSDEPRFGNHHGAESRLGIDEMVLPWRDGMLEEFFNDDYLQLPLLTTVSANGQEKKIRYKYMNLVSKLYSHNFTKVLSDWCHEHEVNYIGHLIEDNGSHTRLGYGAGHYFRALDAQDMAGIDVVLNQIMPGMDNTWFKSMTGAGWNGEFFHYGLAKMGASLGHLDPKKHGRVMSEVFGAYGWAEGLTLMKFIADHMIVRGVNHFVPHAFNPNKFPDPDCPPHFYSNGHEPENRAYSELFNYMNRLSHILSGGQHIAHVAVLYHAEDEWLDKDAMPFEKPVKVLMQNQIDCEITPLDYLKSANIQKNYFEINHEKFDTLIIPETKYVPHELLGILKVLQQNDIKLLFVNNYPEQDESLNNIKDVTEILGTKIGLKDIPYNLTNKDIFVKADTVEPYLRFYNYQNEDDHLLMFLNEDPSKVIDTTLTIKEKFAYQYDAMTNTMQNIDIVDGKYKLNLAPGQSIVLIKGNNYNVISNNKSHHSVLLEPQNIALSLASAESYPNFESTRKLDQLKSINLLDGLREFSGNMKYSFQFNLDKVTEMMSLDLGTVNEIATVKLNGHPLGTRIAYPYQFDNISKFLKVGVNEVEIVVVNNLGIQQQDFLSQYMLIKPAGLLGPINIKY</sequence>
<protein>
    <recommendedName>
        <fullName evidence="3">Glycoside hydrolase</fullName>
    </recommendedName>
</protein>
<dbReference type="InterPro" id="IPR053161">
    <property type="entry name" value="Ulvan_degrading_GH"/>
</dbReference>
<accession>A0A210PCV5</accession>
<evidence type="ECO:0008006" key="3">
    <source>
        <dbReference type="Google" id="ProtNLM"/>
    </source>
</evidence>
<evidence type="ECO:0000313" key="1">
    <source>
        <dbReference type="EMBL" id="OWF34292.1"/>
    </source>
</evidence>
<evidence type="ECO:0000313" key="2">
    <source>
        <dbReference type="Proteomes" id="UP000196649"/>
    </source>
</evidence>
<dbReference type="SUPFAM" id="SSF49785">
    <property type="entry name" value="Galactose-binding domain-like"/>
    <property type="match status" value="1"/>
</dbReference>
<comment type="caution">
    <text evidence="1">The sequence shown here is derived from an EMBL/GenBank/DDBJ whole genome shotgun (WGS) entry which is preliminary data.</text>
</comment>
<dbReference type="RefSeq" id="WP_054642190.1">
    <property type="nucleotide sequence ID" value="NZ_LNUB01000004.1"/>
</dbReference>
<reference evidence="1 2" key="1">
    <citation type="submission" date="2017-03" db="EMBL/GenBank/DDBJ databases">
        <title>Genome sequence of Lactobacillus kimchii KACC 12383.</title>
        <authorList>
            <person name="Chun J."/>
        </authorList>
    </citation>
    <scope>NUCLEOTIDE SEQUENCE [LARGE SCALE GENOMIC DNA]</scope>
    <source>
        <strain evidence="1 2">KACC 12383</strain>
    </source>
</reference>
<organism evidence="1 2">
    <name type="scientific">Companilactobacillus kimchii</name>
    <dbReference type="NCBI Taxonomy" id="2801452"/>
    <lineage>
        <taxon>Bacteria</taxon>
        <taxon>Bacillati</taxon>
        <taxon>Bacillota</taxon>
        <taxon>Bacilli</taxon>
        <taxon>Lactobacillales</taxon>
        <taxon>Lactobacillaceae</taxon>
        <taxon>Companilactobacillus</taxon>
    </lineage>
</organism>
<proteinExistence type="predicted"/>
<dbReference type="PANTHER" id="PTHR36848:SF2">
    <property type="entry name" value="SECRETED PROTEIN"/>
    <property type="match status" value="1"/>
</dbReference>
<gene>
    <name evidence="1" type="ORF">LKACC12383_00205</name>
</gene>
<dbReference type="PANTHER" id="PTHR36848">
    <property type="entry name" value="DNA-BINDING PROTEIN (PUTATIVE SECRETED PROTEIN)-RELATED"/>
    <property type="match status" value="1"/>
</dbReference>
<dbReference type="EMBL" id="MXAL01000001">
    <property type="protein sequence ID" value="OWF34292.1"/>
    <property type="molecule type" value="Genomic_DNA"/>
</dbReference>
<dbReference type="InterPro" id="IPR008979">
    <property type="entry name" value="Galactose-bd-like_sf"/>
</dbReference>
<dbReference type="Gene3D" id="2.60.120.260">
    <property type="entry name" value="Galactose-binding domain-like"/>
    <property type="match status" value="1"/>
</dbReference>
<dbReference type="AlphaFoldDB" id="A0A210PCV5"/>
<dbReference type="Pfam" id="PF17132">
    <property type="entry name" value="Glyco_hydro_106"/>
    <property type="match status" value="1"/>
</dbReference>
<name>A0A210PCV5_9LACO</name>